<gene>
    <name evidence="3" type="ORF">ACFQJ7_03800</name>
</gene>
<sequence length="638" mass="68217">MTDITVPSIARLQSLFSHKVDAGKCRCQTTFDEEALVIDATDCPHNGTLEACADCRETAINALTTRDVTVVRTESDGVERRYGDRATALLVAAGRFVERVTFHDERLAEQARRDPLGACREATGRADTVGDLAAETGLAEVAATANKYETALAPSVKPTLSHWRVDATPPPEATLRGVKELETGGTVRTYNQATGSPRYYLSPIEHTLPPEALSTLAEAYRRLASGTVEGGKRAPARAIRAVITDRYRTNKQRPTWTKKTARVLRKHTRGYGLLEDLFTDQAVTDAFITAPAAENRLRVTTDSETFITNLTVTENGITALASRFRRESGRAFSRADPTLDATAEIGGRQLRVAGVTEPPSDGIAFAFRAQAKKSWTLPALVKNNTIPPSPAALLSVAVERGSAVLIVGPRGTGKTTMLGALLWELPPEVRTVIIEDTPELPVSALQNGGRDVQALLASSSGEELTPAAALRTALRLGDGALAVGEVRGEEAKVLYEAMRVGANSEAVLGTIHGDGGDAVYERVVSDLGVSPSSFGVTDLVVSLESTTSGKRRVKTIEEVQDGEQGAFRTLYEQSENGLHSTGVVDRGNSQLVRNLTAPDESYDDLRAVLADRQTLLAGMAAQGATTGDAVTDSQTERN</sequence>
<dbReference type="Pfam" id="PF00437">
    <property type="entry name" value="T2SSE"/>
    <property type="match status" value="1"/>
</dbReference>
<dbReference type="RefSeq" id="WP_267636163.1">
    <property type="nucleotide sequence ID" value="NZ_JAODIY010000004.1"/>
</dbReference>
<dbReference type="AlphaFoldDB" id="A0ABD5X881"/>
<evidence type="ECO:0000313" key="3">
    <source>
        <dbReference type="EMBL" id="MFC7125163.1"/>
    </source>
</evidence>
<evidence type="ECO:0000313" key="4">
    <source>
        <dbReference type="Proteomes" id="UP001596414"/>
    </source>
</evidence>
<dbReference type="Gene3D" id="3.40.50.300">
    <property type="entry name" value="P-loop containing nucleotide triphosphate hydrolases"/>
    <property type="match status" value="1"/>
</dbReference>
<evidence type="ECO:0000256" key="1">
    <source>
        <dbReference type="ARBA" id="ARBA00006611"/>
    </source>
</evidence>
<dbReference type="Proteomes" id="UP001596414">
    <property type="component" value="Unassembled WGS sequence"/>
</dbReference>
<comment type="caution">
    <text evidence="3">The sequence shown here is derived from an EMBL/GenBank/DDBJ whole genome shotgun (WGS) entry which is preliminary data.</text>
</comment>
<accession>A0ABD5X881</accession>
<dbReference type="Gene3D" id="3.30.450.380">
    <property type="match status" value="1"/>
</dbReference>
<feature type="domain" description="Bacterial type II secretion system protein E" evidence="2">
    <location>
        <begin position="343"/>
        <end position="532"/>
    </location>
</feature>
<name>A0ABD5X881_9EURY</name>
<dbReference type="PANTHER" id="PTHR30486">
    <property type="entry name" value="TWITCHING MOTILITY PROTEIN PILT"/>
    <property type="match status" value="1"/>
</dbReference>
<reference evidence="3 4" key="1">
    <citation type="journal article" date="2014" name="Int. J. Syst. Evol. Microbiol.">
        <title>Complete genome sequence of Corynebacterium casei LMG S-19264T (=DSM 44701T), isolated from a smear-ripened cheese.</title>
        <authorList>
            <consortium name="US DOE Joint Genome Institute (JGI-PGF)"/>
            <person name="Walter F."/>
            <person name="Albersmeier A."/>
            <person name="Kalinowski J."/>
            <person name="Ruckert C."/>
        </authorList>
    </citation>
    <scope>NUCLEOTIDE SEQUENCE [LARGE SCALE GENOMIC DNA]</scope>
    <source>
        <strain evidence="3 4">CGMCC 4.7215</strain>
    </source>
</reference>
<organism evidence="3 4">
    <name type="scientific">Halovenus rubra</name>
    <dbReference type="NCBI Taxonomy" id="869890"/>
    <lineage>
        <taxon>Archaea</taxon>
        <taxon>Methanobacteriati</taxon>
        <taxon>Methanobacteriota</taxon>
        <taxon>Stenosarchaea group</taxon>
        <taxon>Halobacteria</taxon>
        <taxon>Halobacteriales</taxon>
        <taxon>Haloarculaceae</taxon>
        <taxon>Halovenus</taxon>
    </lineage>
</organism>
<comment type="similarity">
    <text evidence="1">Belongs to the GSP E family.</text>
</comment>
<proteinExistence type="inferred from homology"/>
<dbReference type="InterPro" id="IPR050921">
    <property type="entry name" value="T4SS_GSP_E_ATPase"/>
</dbReference>
<dbReference type="PANTHER" id="PTHR30486:SF6">
    <property type="entry name" value="TYPE IV PILUS RETRACTATION ATPASE PILT"/>
    <property type="match status" value="1"/>
</dbReference>
<dbReference type="EMBL" id="JBHSZQ010000004">
    <property type="protein sequence ID" value="MFC7125163.1"/>
    <property type="molecule type" value="Genomic_DNA"/>
</dbReference>
<dbReference type="SUPFAM" id="SSF52540">
    <property type="entry name" value="P-loop containing nucleoside triphosphate hydrolases"/>
    <property type="match status" value="1"/>
</dbReference>
<dbReference type="InterPro" id="IPR027417">
    <property type="entry name" value="P-loop_NTPase"/>
</dbReference>
<protein>
    <submittedName>
        <fullName evidence="3">ATPase, T2SS/T4P/T4SS family</fullName>
    </submittedName>
</protein>
<evidence type="ECO:0000259" key="2">
    <source>
        <dbReference type="Pfam" id="PF00437"/>
    </source>
</evidence>
<dbReference type="InterPro" id="IPR001482">
    <property type="entry name" value="T2SS/T4SS_dom"/>
</dbReference>